<evidence type="ECO:0000313" key="1">
    <source>
        <dbReference type="EMBL" id="JAH51511.1"/>
    </source>
</evidence>
<reference evidence="1" key="2">
    <citation type="journal article" date="2015" name="Fish Shellfish Immunol.">
        <title>Early steps in the European eel (Anguilla anguilla)-Vibrio vulnificus interaction in the gills: Role of the RtxA13 toxin.</title>
        <authorList>
            <person name="Callol A."/>
            <person name="Pajuelo D."/>
            <person name="Ebbesson L."/>
            <person name="Teles M."/>
            <person name="MacKenzie S."/>
            <person name="Amaro C."/>
        </authorList>
    </citation>
    <scope>NUCLEOTIDE SEQUENCE</scope>
</reference>
<proteinExistence type="predicted"/>
<organism evidence="1">
    <name type="scientific">Anguilla anguilla</name>
    <name type="common">European freshwater eel</name>
    <name type="synonym">Muraena anguilla</name>
    <dbReference type="NCBI Taxonomy" id="7936"/>
    <lineage>
        <taxon>Eukaryota</taxon>
        <taxon>Metazoa</taxon>
        <taxon>Chordata</taxon>
        <taxon>Craniata</taxon>
        <taxon>Vertebrata</taxon>
        <taxon>Euteleostomi</taxon>
        <taxon>Actinopterygii</taxon>
        <taxon>Neopterygii</taxon>
        <taxon>Teleostei</taxon>
        <taxon>Anguilliformes</taxon>
        <taxon>Anguillidae</taxon>
        <taxon>Anguilla</taxon>
    </lineage>
</organism>
<dbReference type="EMBL" id="GBXM01057066">
    <property type="protein sequence ID" value="JAH51511.1"/>
    <property type="molecule type" value="Transcribed_RNA"/>
</dbReference>
<sequence length="78" mass="9547">MQTSNLHRKCTAPWIKFATFCDSEKLYTVIQCTHLDYYYFLFQYAQFSCASGFYTIILQWEDVIFYYFVKIIPILHYR</sequence>
<dbReference type="AlphaFoldDB" id="A0A0E9TD35"/>
<reference evidence="1" key="1">
    <citation type="submission" date="2014-11" db="EMBL/GenBank/DDBJ databases">
        <authorList>
            <person name="Amaro Gonzalez C."/>
        </authorList>
    </citation>
    <scope>NUCLEOTIDE SEQUENCE</scope>
</reference>
<protein>
    <submittedName>
        <fullName evidence="1">Uncharacterized protein</fullName>
    </submittedName>
</protein>
<accession>A0A0E9TD35</accession>
<name>A0A0E9TD35_ANGAN</name>